<feature type="coiled-coil region" evidence="5">
    <location>
        <begin position="309"/>
        <end position="347"/>
    </location>
</feature>
<protein>
    <recommendedName>
        <fullName evidence="7">RING-type domain-containing protein</fullName>
    </recommendedName>
</protein>
<feature type="compositionally biased region" description="Basic and acidic residues" evidence="6">
    <location>
        <begin position="244"/>
        <end position="256"/>
    </location>
</feature>
<dbReference type="InterPro" id="IPR001841">
    <property type="entry name" value="Znf_RING"/>
</dbReference>
<dbReference type="Proteomes" id="UP000298663">
    <property type="component" value="Unassembled WGS sequence"/>
</dbReference>
<evidence type="ECO:0000313" key="8">
    <source>
        <dbReference type="EMBL" id="TMS33400.1"/>
    </source>
</evidence>
<dbReference type="InterPro" id="IPR027370">
    <property type="entry name" value="Znf-RING_euk"/>
</dbReference>
<dbReference type="SUPFAM" id="SSF57850">
    <property type="entry name" value="RING/U-box"/>
    <property type="match status" value="1"/>
</dbReference>
<dbReference type="AlphaFoldDB" id="A0A4U8UK36"/>
<feature type="compositionally biased region" description="Polar residues" evidence="6">
    <location>
        <begin position="79"/>
        <end position="90"/>
    </location>
</feature>
<accession>A0A4U8UK36</accession>
<evidence type="ECO:0000259" key="7">
    <source>
        <dbReference type="PROSITE" id="PS50089"/>
    </source>
</evidence>
<dbReference type="SMART" id="SM00184">
    <property type="entry name" value="RING"/>
    <property type="match status" value="1"/>
</dbReference>
<keyword evidence="2 4" id="KW-0863">Zinc-finger</keyword>
<name>A0A4U8UK36_STECR</name>
<feature type="region of interest" description="Disordered" evidence="6">
    <location>
        <begin position="184"/>
        <end position="281"/>
    </location>
</feature>
<evidence type="ECO:0000256" key="5">
    <source>
        <dbReference type="SAM" id="Coils"/>
    </source>
</evidence>
<keyword evidence="9" id="KW-1185">Reference proteome</keyword>
<evidence type="ECO:0000256" key="3">
    <source>
        <dbReference type="ARBA" id="ARBA00022833"/>
    </source>
</evidence>
<evidence type="ECO:0000256" key="1">
    <source>
        <dbReference type="ARBA" id="ARBA00022723"/>
    </source>
</evidence>
<dbReference type="PROSITE" id="PS00518">
    <property type="entry name" value="ZF_RING_1"/>
    <property type="match status" value="1"/>
</dbReference>
<dbReference type="PROSITE" id="PS50089">
    <property type="entry name" value="ZF_RING_2"/>
    <property type="match status" value="1"/>
</dbReference>
<reference evidence="8 9" key="1">
    <citation type="journal article" date="2015" name="Genome Biol.">
        <title>Comparative genomics of Steinernema reveals deeply conserved gene regulatory networks.</title>
        <authorList>
            <person name="Dillman A.R."/>
            <person name="Macchietto M."/>
            <person name="Porter C.F."/>
            <person name="Rogers A."/>
            <person name="Williams B."/>
            <person name="Antoshechkin I."/>
            <person name="Lee M.M."/>
            <person name="Goodwin Z."/>
            <person name="Lu X."/>
            <person name="Lewis E.E."/>
            <person name="Goodrich-Blair H."/>
            <person name="Stock S.P."/>
            <person name="Adams B.J."/>
            <person name="Sternberg P.W."/>
            <person name="Mortazavi A."/>
        </authorList>
    </citation>
    <scope>NUCLEOTIDE SEQUENCE [LARGE SCALE GENOMIC DNA]</scope>
    <source>
        <strain evidence="8 9">ALL</strain>
    </source>
</reference>
<proteinExistence type="predicted"/>
<dbReference type="InterPro" id="IPR017907">
    <property type="entry name" value="Znf_RING_CS"/>
</dbReference>
<evidence type="ECO:0000256" key="6">
    <source>
        <dbReference type="SAM" id="MobiDB-lite"/>
    </source>
</evidence>
<comment type="caution">
    <text evidence="8">The sequence shown here is derived from an EMBL/GenBank/DDBJ whole genome shotgun (WGS) entry which is preliminary data.</text>
</comment>
<feature type="domain" description="RING-type" evidence="7">
    <location>
        <begin position="426"/>
        <end position="476"/>
    </location>
</feature>
<sequence length="534" mass="60371">MPELELLTKSTEFDNHAHVSALSQTRFQRIKRRWRSEASKHPLPFGSRPAAASGSANRSQSPQDRRDTEEPTAPEAAPLSSNASRDTSATENYQLEQQQDGDIQFVLERPADPENMRRLTERRKQAYHEESLRVAEQVMALPEIQAQVNNISNLLTVLDKNLQTFGVDLNSKLSVDCKNPSRTSAALESHASRPSDSASSSEDAATSQFPEPEPSTSAAVAVPTTFTRAQKRTARMSTGSRLSRQREGLEEHQLREEDQEDEDDVDASSPPFLSQGRENQRRKAHQLFSEFEAFLHQEQESHCFDLAVLADLEMRYRNLRKAKGRQADEISRRYKKLEDRWQRASEARRDACPDVVESAIDPVRETELNRFLSKNAEDEAYLDRALQAALEEWTKKKEEVQTKEQLSSARIDAREALEKITENVQCNVCYCTLHVPYTLSQCGHSFCLGCIVKVKSHSPVDPNSPQNKAFSCSQCRMRNRTAVKSWNLAKIAETFKLASPGLYQTAANIAELDKAVEEARRVPGEFQGEMFKLT</sequence>
<gene>
    <name evidence="8" type="ORF">L596_001144</name>
</gene>
<dbReference type="GO" id="GO:0008270">
    <property type="term" value="F:zinc ion binding"/>
    <property type="evidence" value="ECO:0007669"/>
    <property type="project" value="UniProtKB-KW"/>
</dbReference>
<dbReference type="InterPro" id="IPR013083">
    <property type="entry name" value="Znf_RING/FYVE/PHD"/>
</dbReference>
<dbReference type="OrthoDB" id="3219336at2759"/>
<evidence type="ECO:0000256" key="4">
    <source>
        <dbReference type="PROSITE-ProRule" id="PRU00175"/>
    </source>
</evidence>
<evidence type="ECO:0000256" key="2">
    <source>
        <dbReference type="ARBA" id="ARBA00022771"/>
    </source>
</evidence>
<dbReference type="Gene3D" id="3.30.40.10">
    <property type="entry name" value="Zinc/RING finger domain, C3HC4 (zinc finger)"/>
    <property type="match status" value="1"/>
</dbReference>
<reference evidence="8 9" key="2">
    <citation type="journal article" date="2019" name="G3 (Bethesda)">
        <title>Hybrid Assembly of the Genome of the Entomopathogenic Nematode Steinernema carpocapsae Identifies the X-Chromosome.</title>
        <authorList>
            <person name="Serra L."/>
            <person name="Macchietto M."/>
            <person name="Macias-Munoz A."/>
            <person name="McGill C.J."/>
            <person name="Rodriguez I.M."/>
            <person name="Rodriguez B."/>
            <person name="Murad R."/>
            <person name="Mortazavi A."/>
        </authorList>
    </citation>
    <scope>NUCLEOTIDE SEQUENCE [LARGE SCALE GENOMIC DNA]</scope>
    <source>
        <strain evidence="8 9">ALL</strain>
    </source>
</reference>
<dbReference type="STRING" id="34508.A0A4U8UK36"/>
<keyword evidence="5" id="KW-0175">Coiled coil</keyword>
<keyword evidence="1" id="KW-0479">Metal-binding</keyword>
<dbReference type="Pfam" id="PF13445">
    <property type="entry name" value="zf-RING_UBOX"/>
    <property type="match status" value="1"/>
</dbReference>
<feature type="compositionally biased region" description="Polar residues" evidence="6">
    <location>
        <begin position="214"/>
        <end position="228"/>
    </location>
</feature>
<evidence type="ECO:0000313" key="9">
    <source>
        <dbReference type="Proteomes" id="UP000298663"/>
    </source>
</evidence>
<keyword evidence="3" id="KW-0862">Zinc</keyword>
<feature type="region of interest" description="Disordered" evidence="6">
    <location>
        <begin position="32"/>
        <end position="90"/>
    </location>
</feature>
<organism evidence="8 9">
    <name type="scientific">Steinernema carpocapsae</name>
    <name type="common">Entomopathogenic nematode</name>
    <dbReference type="NCBI Taxonomy" id="34508"/>
    <lineage>
        <taxon>Eukaryota</taxon>
        <taxon>Metazoa</taxon>
        <taxon>Ecdysozoa</taxon>
        <taxon>Nematoda</taxon>
        <taxon>Chromadorea</taxon>
        <taxon>Rhabditida</taxon>
        <taxon>Tylenchina</taxon>
        <taxon>Panagrolaimomorpha</taxon>
        <taxon>Strongyloidoidea</taxon>
        <taxon>Steinernematidae</taxon>
        <taxon>Steinernema</taxon>
    </lineage>
</organism>
<feature type="compositionally biased region" description="Acidic residues" evidence="6">
    <location>
        <begin position="257"/>
        <end position="266"/>
    </location>
</feature>
<feature type="compositionally biased region" description="Low complexity" evidence="6">
    <location>
        <begin position="192"/>
        <end position="207"/>
    </location>
</feature>
<dbReference type="EMBL" id="AZBU02000001">
    <property type="protein sequence ID" value="TMS33400.1"/>
    <property type="molecule type" value="Genomic_DNA"/>
</dbReference>
<feature type="coiled-coil region" evidence="5">
    <location>
        <begin position="383"/>
        <end position="423"/>
    </location>
</feature>